<evidence type="ECO:0000256" key="4">
    <source>
        <dbReference type="ARBA" id="ARBA00023017"/>
    </source>
</evidence>
<evidence type="ECO:0000259" key="7">
    <source>
        <dbReference type="PROSITE" id="PS50245"/>
    </source>
</evidence>
<sequence length="155" mass="16849">MASSIPRPRASLTAAQGLSPVMKVPIGSRVVLSRRRNGTVRYVGKLVTESGEWYGVALDEPKGDNDGMRGKDRYFYCPANHGTFVRRKEIYCVKESAHVLKGPPSPVTDESSSCSSNLTVVSDSKIRFEAAIAIPAVWILLARFANPGESGKSHQ</sequence>
<dbReference type="HOGENOM" id="CLU_1699027_0_0_1"/>
<dbReference type="AlphaFoldDB" id="H3HAT0"/>
<dbReference type="EnsemblProtists" id="Phyra93409">
    <property type="protein sequence ID" value="Phyra93409"/>
    <property type="gene ID" value="Phyra93409"/>
</dbReference>
<dbReference type="eggNOG" id="KOG4568">
    <property type="taxonomic scope" value="Eukaryota"/>
</dbReference>
<dbReference type="VEuPathDB" id="FungiDB:KRP23_7220"/>
<dbReference type="GO" id="GO:0005819">
    <property type="term" value="C:spindle"/>
    <property type="evidence" value="ECO:0007669"/>
    <property type="project" value="UniProtKB-SubCell"/>
</dbReference>
<dbReference type="SMART" id="SM01052">
    <property type="entry name" value="CAP_GLY"/>
    <property type="match status" value="1"/>
</dbReference>
<reference evidence="8" key="2">
    <citation type="submission" date="2015-06" db="UniProtKB">
        <authorList>
            <consortium name="EnsemblProtists"/>
        </authorList>
    </citation>
    <scope>IDENTIFICATION</scope>
    <source>
        <strain evidence="8">Pr102</strain>
    </source>
</reference>
<keyword evidence="9" id="KW-1185">Reference proteome</keyword>
<evidence type="ECO:0000256" key="3">
    <source>
        <dbReference type="ARBA" id="ARBA00022701"/>
    </source>
</evidence>
<accession>H3HAT0</accession>
<comment type="subcellular location">
    <subcellularLocation>
        <location evidence="1">Cytoplasm</location>
        <location evidence="1">Cytoskeleton</location>
        <location evidence="1">Spindle</location>
    </subcellularLocation>
</comment>
<evidence type="ECO:0000256" key="1">
    <source>
        <dbReference type="ARBA" id="ARBA00004186"/>
    </source>
</evidence>
<keyword evidence="3" id="KW-0493">Microtubule</keyword>
<dbReference type="PROSITE" id="PS50245">
    <property type="entry name" value="CAP_GLY_2"/>
    <property type="match status" value="1"/>
</dbReference>
<dbReference type="Pfam" id="PF01302">
    <property type="entry name" value="CAP_GLY"/>
    <property type="match status" value="1"/>
</dbReference>
<evidence type="ECO:0000313" key="8">
    <source>
        <dbReference type="EnsemblProtists" id="Phyra93409"/>
    </source>
</evidence>
<evidence type="ECO:0000256" key="2">
    <source>
        <dbReference type="ARBA" id="ARBA00022490"/>
    </source>
</evidence>
<dbReference type="InParanoid" id="H3HAT0"/>
<dbReference type="InterPro" id="IPR000938">
    <property type="entry name" value="CAP-Gly_domain"/>
</dbReference>
<dbReference type="GO" id="GO:0005874">
    <property type="term" value="C:microtubule"/>
    <property type="evidence" value="ECO:0007669"/>
    <property type="project" value="UniProtKB-KW"/>
</dbReference>
<dbReference type="GO" id="GO:0030286">
    <property type="term" value="C:dynein complex"/>
    <property type="evidence" value="ECO:0007669"/>
    <property type="project" value="UniProtKB-KW"/>
</dbReference>
<dbReference type="EMBL" id="DS565999">
    <property type="status" value="NOT_ANNOTATED_CDS"/>
    <property type="molecule type" value="Genomic_DNA"/>
</dbReference>
<name>H3HAT0_PHYRM</name>
<dbReference type="InterPro" id="IPR036859">
    <property type="entry name" value="CAP-Gly_dom_sf"/>
</dbReference>
<evidence type="ECO:0000256" key="5">
    <source>
        <dbReference type="ARBA" id="ARBA00023054"/>
    </source>
</evidence>
<evidence type="ECO:0000256" key="6">
    <source>
        <dbReference type="ARBA" id="ARBA00023212"/>
    </source>
</evidence>
<dbReference type="Proteomes" id="UP000005238">
    <property type="component" value="Unassembled WGS sequence"/>
</dbReference>
<organism evidence="8 9">
    <name type="scientific">Phytophthora ramorum</name>
    <name type="common">Sudden oak death agent</name>
    <dbReference type="NCBI Taxonomy" id="164328"/>
    <lineage>
        <taxon>Eukaryota</taxon>
        <taxon>Sar</taxon>
        <taxon>Stramenopiles</taxon>
        <taxon>Oomycota</taxon>
        <taxon>Peronosporomycetes</taxon>
        <taxon>Peronosporales</taxon>
        <taxon>Peronosporaceae</taxon>
        <taxon>Phytophthora</taxon>
    </lineage>
</organism>
<keyword evidence="6" id="KW-0206">Cytoskeleton</keyword>
<feature type="domain" description="CAP-Gly" evidence="7">
    <location>
        <begin position="44"/>
        <end position="86"/>
    </location>
</feature>
<dbReference type="PANTHER" id="PTHR18916">
    <property type="entry name" value="DYNACTIN 1-RELATED MICROTUBULE-BINDING"/>
    <property type="match status" value="1"/>
</dbReference>
<dbReference type="Gene3D" id="2.30.30.190">
    <property type="entry name" value="CAP Gly-rich-like domain"/>
    <property type="match status" value="1"/>
</dbReference>
<dbReference type="STRING" id="164328.H3HAT0"/>
<dbReference type="PANTHER" id="PTHR18916:SF6">
    <property type="entry name" value="DYNACTIN SUBUNIT 1"/>
    <property type="match status" value="1"/>
</dbReference>
<keyword evidence="4" id="KW-0243">Dynein</keyword>
<proteinExistence type="predicted"/>
<keyword evidence="5" id="KW-0175">Coiled coil</keyword>
<dbReference type="SUPFAM" id="SSF74924">
    <property type="entry name" value="Cap-Gly domain"/>
    <property type="match status" value="1"/>
</dbReference>
<evidence type="ECO:0000313" key="9">
    <source>
        <dbReference type="Proteomes" id="UP000005238"/>
    </source>
</evidence>
<keyword evidence="2" id="KW-0963">Cytoplasm</keyword>
<protein>
    <recommendedName>
        <fullName evidence="7">CAP-Gly domain-containing protein</fullName>
    </recommendedName>
</protein>
<reference evidence="9" key="1">
    <citation type="journal article" date="2006" name="Science">
        <title>Phytophthora genome sequences uncover evolutionary origins and mechanisms of pathogenesis.</title>
        <authorList>
            <person name="Tyler B.M."/>
            <person name="Tripathy S."/>
            <person name="Zhang X."/>
            <person name="Dehal P."/>
            <person name="Jiang R.H."/>
            <person name="Aerts A."/>
            <person name="Arredondo F.D."/>
            <person name="Baxter L."/>
            <person name="Bensasson D."/>
            <person name="Beynon J.L."/>
            <person name="Chapman J."/>
            <person name="Damasceno C.M."/>
            <person name="Dorrance A.E."/>
            <person name="Dou D."/>
            <person name="Dickerman A.W."/>
            <person name="Dubchak I.L."/>
            <person name="Garbelotto M."/>
            <person name="Gijzen M."/>
            <person name="Gordon S.G."/>
            <person name="Govers F."/>
            <person name="Grunwald N.J."/>
            <person name="Huang W."/>
            <person name="Ivors K.L."/>
            <person name="Jones R.W."/>
            <person name="Kamoun S."/>
            <person name="Krampis K."/>
            <person name="Lamour K.H."/>
            <person name="Lee M.K."/>
            <person name="McDonald W.H."/>
            <person name="Medina M."/>
            <person name="Meijer H.J."/>
            <person name="Nordberg E.K."/>
            <person name="Maclean D.J."/>
            <person name="Ospina-Giraldo M.D."/>
            <person name="Morris P.F."/>
            <person name="Phuntumart V."/>
            <person name="Putnam N.H."/>
            <person name="Rash S."/>
            <person name="Rose J.K."/>
            <person name="Sakihama Y."/>
            <person name="Salamov A.A."/>
            <person name="Savidor A."/>
            <person name="Scheuring C.F."/>
            <person name="Smith B.M."/>
            <person name="Sobral B.W."/>
            <person name="Terry A."/>
            <person name="Torto-Alalibo T.A."/>
            <person name="Win J."/>
            <person name="Xu Z."/>
            <person name="Zhang H."/>
            <person name="Grigoriev I.V."/>
            <person name="Rokhsar D.S."/>
            <person name="Boore J.L."/>
        </authorList>
    </citation>
    <scope>NUCLEOTIDE SEQUENCE [LARGE SCALE GENOMIC DNA]</scope>
    <source>
        <strain evidence="9">Pr102</strain>
    </source>
</reference>